<comment type="caution">
    <text evidence="2">The sequence shown here is derived from an EMBL/GenBank/DDBJ whole genome shotgun (WGS) entry which is preliminary data.</text>
</comment>
<dbReference type="Pfam" id="PF13456">
    <property type="entry name" value="RVT_3"/>
    <property type="match status" value="1"/>
</dbReference>
<sequence length="139" mass="15141">MDVEKPNLSWFCYPPIQVVITLATKQTKAHWKSITHDRATRTALNQPWKASPPGWIKINTDASFANGVSYGGITLRCNCGSFLKACTSFHNCVDAISAESLALLHACHLVASLKIKNAIFETDCLNDVTGINGAYLNSS</sequence>
<dbReference type="AlphaFoldDB" id="A0ABD3BMW6"/>
<dbReference type="InterPro" id="IPR012337">
    <property type="entry name" value="RNaseH-like_sf"/>
</dbReference>
<evidence type="ECO:0000259" key="1">
    <source>
        <dbReference type="Pfam" id="PF13456"/>
    </source>
</evidence>
<reference evidence="3" key="1">
    <citation type="journal article" date="2024" name="IScience">
        <title>Strigolactones Initiate the Formation of Haustorium-like Structures in Castilleja.</title>
        <authorList>
            <person name="Buerger M."/>
            <person name="Peterson D."/>
            <person name="Chory J."/>
        </authorList>
    </citation>
    <scope>NUCLEOTIDE SEQUENCE [LARGE SCALE GENOMIC DNA]</scope>
</reference>
<dbReference type="EMBL" id="JAVIJP010000080">
    <property type="protein sequence ID" value="KAL3618474.1"/>
    <property type="molecule type" value="Genomic_DNA"/>
</dbReference>
<dbReference type="InterPro" id="IPR002156">
    <property type="entry name" value="RNaseH_domain"/>
</dbReference>
<organism evidence="2 3">
    <name type="scientific">Castilleja foliolosa</name>
    <dbReference type="NCBI Taxonomy" id="1961234"/>
    <lineage>
        <taxon>Eukaryota</taxon>
        <taxon>Viridiplantae</taxon>
        <taxon>Streptophyta</taxon>
        <taxon>Embryophyta</taxon>
        <taxon>Tracheophyta</taxon>
        <taxon>Spermatophyta</taxon>
        <taxon>Magnoliopsida</taxon>
        <taxon>eudicotyledons</taxon>
        <taxon>Gunneridae</taxon>
        <taxon>Pentapetalae</taxon>
        <taxon>asterids</taxon>
        <taxon>lamiids</taxon>
        <taxon>Lamiales</taxon>
        <taxon>Orobanchaceae</taxon>
        <taxon>Pedicularideae</taxon>
        <taxon>Castillejinae</taxon>
        <taxon>Castilleja</taxon>
    </lineage>
</organism>
<dbReference type="InterPro" id="IPR052929">
    <property type="entry name" value="RNase_H-like_EbsB-rel"/>
</dbReference>
<gene>
    <name evidence="2" type="ORF">CASFOL_037556</name>
</gene>
<evidence type="ECO:0000313" key="2">
    <source>
        <dbReference type="EMBL" id="KAL3618474.1"/>
    </source>
</evidence>
<dbReference type="PANTHER" id="PTHR47074">
    <property type="entry name" value="BNAC02G40300D PROTEIN"/>
    <property type="match status" value="1"/>
</dbReference>
<dbReference type="SUPFAM" id="SSF53098">
    <property type="entry name" value="Ribonuclease H-like"/>
    <property type="match status" value="1"/>
</dbReference>
<keyword evidence="3" id="KW-1185">Reference proteome</keyword>
<dbReference type="Proteomes" id="UP001632038">
    <property type="component" value="Unassembled WGS sequence"/>
</dbReference>
<protein>
    <recommendedName>
        <fullName evidence="1">RNase H type-1 domain-containing protein</fullName>
    </recommendedName>
</protein>
<feature type="domain" description="RNase H type-1" evidence="1">
    <location>
        <begin position="59"/>
        <end position="133"/>
    </location>
</feature>
<evidence type="ECO:0000313" key="3">
    <source>
        <dbReference type="Proteomes" id="UP001632038"/>
    </source>
</evidence>
<dbReference type="PANTHER" id="PTHR47074:SF11">
    <property type="entry name" value="REVERSE TRANSCRIPTASE-LIKE PROTEIN"/>
    <property type="match status" value="1"/>
</dbReference>
<name>A0ABD3BMW6_9LAMI</name>
<proteinExistence type="predicted"/>
<accession>A0ABD3BMW6</accession>